<accession>A0ABY5GQ40</accession>
<dbReference type="EMBL" id="CP073344">
    <property type="protein sequence ID" value="UTW01822.1"/>
    <property type="molecule type" value="Genomic_DNA"/>
</dbReference>
<feature type="domain" description="Hemerythrin-like" evidence="1">
    <location>
        <begin position="3"/>
        <end position="138"/>
    </location>
</feature>
<proteinExistence type="predicted"/>
<dbReference type="Pfam" id="PF01814">
    <property type="entry name" value="Hemerythrin"/>
    <property type="match status" value="1"/>
</dbReference>
<reference evidence="2" key="1">
    <citation type="submission" date="2021-04" db="EMBL/GenBank/DDBJ databases">
        <title>Oceanospirillales bacteria with DddD are important DMSP degraders in coastal seawater.</title>
        <authorList>
            <person name="Liu J."/>
        </authorList>
    </citation>
    <scope>NUCLEOTIDE SEQUENCE</scope>
    <source>
        <strain evidence="2">GY6</strain>
    </source>
</reference>
<dbReference type="Proteomes" id="UP001059950">
    <property type="component" value="Chromosome"/>
</dbReference>
<evidence type="ECO:0000259" key="1">
    <source>
        <dbReference type="Pfam" id="PF01814"/>
    </source>
</evidence>
<dbReference type="InterPro" id="IPR012312">
    <property type="entry name" value="Hemerythrin-like"/>
</dbReference>
<sequence length="182" mass="21075">MTLLNELHQDHVNLNKLLAVLGNKLEKLKQGEMPNFVLLADAVDYITSYADAYHHPLEDQMYAFFKDSGCPELDQAISECVEEHRQLKKSSHEIIEAVDCILSDAVVPMDQFSDKLEHFINDQIEHLNLEEGTLFPLLDEVATEEQWKALEPHLPKRSDPLFGEKQKQRYIDLYSELLRDIQ</sequence>
<dbReference type="PANTHER" id="PTHR39966">
    <property type="entry name" value="BLL2471 PROTEIN-RELATED"/>
    <property type="match status" value="1"/>
</dbReference>
<gene>
    <name evidence="2" type="ORF">KDX31_10575</name>
</gene>
<evidence type="ECO:0000313" key="3">
    <source>
        <dbReference type="Proteomes" id="UP001059950"/>
    </source>
</evidence>
<dbReference type="PANTHER" id="PTHR39966:SF1">
    <property type="entry name" value="HEMERYTHRIN-LIKE DOMAIN-CONTAINING PROTEIN"/>
    <property type="match status" value="1"/>
</dbReference>
<protein>
    <submittedName>
        <fullName evidence="2">Hemerythrin domain-containing protein</fullName>
    </submittedName>
</protein>
<organism evidence="2 3">
    <name type="scientific">Amphritea atlantica</name>
    <dbReference type="NCBI Taxonomy" id="355243"/>
    <lineage>
        <taxon>Bacteria</taxon>
        <taxon>Pseudomonadati</taxon>
        <taxon>Pseudomonadota</taxon>
        <taxon>Gammaproteobacteria</taxon>
        <taxon>Oceanospirillales</taxon>
        <taxon>Oceanospirillaceae</taxon>
        <taxon>Amphritea</taxon>
    </lineage>
</organism>
<keyword evidence="3" id="KW-1185">Reference proteome</keyword>
<evidence type="ECO:0000313" key="2">
    <source>
        <dbReference type="EMBL" id="UTW01822.1"/>
    </source>
</evidence>
<name>A0ABY5GQ40_9GAMM</name>
<dbReference type="Gene3D" id="1.20.120.520">
    <property type="entry name" value="nmb1532 protein domain like"/>
    <property type="match status" value="1"/>
</dbReference>